<feature type="coiled-coil region" evidence="1">
    <location>
        <begin position="38"/>
        <end position="75"/>
    </location>
</feature>
<dbReference type="NCBIfam" id="NF041479">
    <property type="entry name" value="spor_membprot_YtrI"/>
    <property type="match status" value="1"/>
</dbReference>
<keyword evidence="2" id="KW-0472">Membrane</keyword>
<gene>
    <name evidence="4" type="primary">ytrI</name>
    <name evidence="4" type="ORF">ACFFH4_02485</name>
</gene>
<dbReference type="RefSeq" id="WP_273843490.1">
    <property type="nucleotide sequence ID" value="NZ_JAQQWT010000006.1"/>
</dbReference>
<accession>A0ABV6NB36</accession>
<dbReference type="Pfam" id="PF26347">
    <property type="entry name" value="YtrI_sporulation"/>
    <property type="match status" value="1"/>
</dbReference>
<organism evidence="4 5">
    <name type="scientific">Halalkalibacter alkalisediminis</name>
    <dbReference type="NCBI Taxonomy" id="935616"/>
    <lineage>
        <taxon>Bacteria</taxon>
        <taxon>Bacillati</taxon>
        <taxon>Bacillota</taxon>
        <taxon>Bacilli</taxon>
        <taxon>Bacillales</taxon>
        <taxon>Bacillaceae</taxon>
        <taxon>Halalkalibacter</taxon>
    </lineage>
</organism>
<name>A0ABV6NB36_9BACI</name>
<evidence type="ECO:0000313" key="5">
    <source>
        <dbReference type="Proteomes" id="UP001589833"/>
    </source>
</evidence>
<comment type="caution">
    <text evidence="4">The sequence shown here is derived from an EMBL/GenBank/DDBJ whole genome shotgun (WGS) entry which is preliminary data.</text>
</comment>
<evidence type="ECO:0000256" key="2">
    <source>
        <dbReference type="SAM" id="Phobius"/>
    </source>
</evidence>
<evidence type="ECO:0000256" key="1">
    <source>
        <dbReference type="SAM" id="Coils"/>
    </source>
</evidence>
<protein>
    <submittedName>
        <fullName evidence="4">Sporulation membrane protein YtrI</fullName>
    </submittedName>
</protein>
<evidence type="ECO:0000313" key="4">
    <source>
        <dbReference type="EMBL" id="MFC0557921.1"/>
    </source>
</evidence>
<reference evidence="4 5" key="1">
    <citation type="submission" date="2024-09" db="EMBL/GenBank/DDBJ databases">
        <authorList>
            <person name="Sun Q."/>
            <person name="Mori K."/>
        </authorList>
    </citation>
    <scope>NUCLEOTIDE SEQUENCE [LARGE SCALE GENOMIC DNA]</scope>
    <source>
        <strain evidence="4 5">NCAIM B.02301</strain>
    </source>
</reference>
<keyword evidence="1" id="KW-0175">Coiled coil</keyword>
<keyword evidence="2" id="KW-0812">Transmembrane</keyword>
<dbReference type="EMBL" id="JBHLTR010000003">
    <property type="protein sequence ID" value="MFC0557921.1"/>
    <property type="molecule type" value="Genomic_DNA"/>
</dbReference>
<dbReference type="Proteomes" id="UP001589833">
    <property type="component" value="Unassembled WGS sequence"/>
</dbReference>
<proteinExistence type="predicted"/>
<feature type="domain" description="Sporulation membrane protein YtrI C-terminal" evidence="3">
    <location>
        <begin position="80"/>
        <end position="163"/>
    </location>
</feature>
<keyword evidence="5" id="KW-1185">Reference proteome</keyword>
<keyword evidence="2" id="KW-1133">Transmembrane helix</keyword>
<evidence type="ECO:0000259" key="3">
    <source>
        <dbReference type="Pfam" id="PF26347"/>
    </source>
</evidence>
<sequence>MRIPPFFGRPTVQRFFAGIILGIFIGWFFFIYQYGQVYEGLVVRISEQEATIRDLEREKKILVSEQTKLNEENQKKLTLQDIEIHFNNDRKLKLNQLTLLDLKQQALNELQDIKRKDLETIANMKELMISTIENKVYTVEDKRYQLNVTGTFLYTTLELYVEIIPSS</sequence>
<feature type="transmembrane region" description="Helical" evidence="2">
    <location>
        <begin position="12"/>
        <end position="32"/>
    </location>
</feature>
<dbReference type="InterPro" id="IPR058620">
    <property type="entry name" value="YtrI_C"/>
</dbReference>
<dbReference type="InterPro" id="IPR048198">
    <property type="entry name" value="YtrI"/>
</dbReference>